<feature type="transmembrane region" description="Helical" evidence="11">
    <location>
        <begin position="2059"/>
        <end position="2081"/>
    </location>
</feature>
<proteinExistence type="inferred from homology"/>
<organism evidence="14 15">
    <name type="scientific">Prymnesium parvum</name>
    <name type="common">Toxic golden alga</name>
    <dbReference type="NCBI Taxonomy" id="97485"/>
    <lineage>
        <taxon>Eukaryota</taxon>
        <taxon>Haptista</taxon>
        <taxon>Haptophyta</taxon>
        <taxon>Prymnesiophyceae</taxon>
        <taxon>Prymnesiales</taxon>
        <taxon>Prymnesiaceae</taxon>
        <taxon>Prymnesium</taxon>
    </lineage>
</organism>
<dbReference type="InterPro" id="IPR013320">
    <property type="entry name" value="ConA-like_dom_sf"/>
</dbReference>
<dbReference type="PROSITE" id="PS51762">
    <property type="entry name" value="GH16_2"/>
    <property type="match status" value="1"/>
</dbReference>
<feature type="transmembrane region" description="Helical" evidence="11">
    <location>
        <begin position="2183"/>
        <end position="2201"/>
    </location>
</feature>
<dbReference type="SUPFAM" id="SSF51445">
    <property type="entry name" value="(Trans)glycosidases"/>
    <property type="match status" value="1"/>
</dbReference>
<evidence type="ECO:0000256" key="11">
    <source>
        <dbReference type="SAM" id="Phobius"/>
    </source>
</evidence>
<dbReference type="GO" id="GO:0005886">
    <property type="term" value="C:plasma membrane"/>
    <property type="evidence" value="ECO:0007669"/>
    <property type="project" value="TreeGrafter"/>
</dbReference>
<name>A0AB34IPC7_PRYPA</name>
<evidence type="ECO:0000256" key="2">
    <source>
        <dbReference type="ARBA" id="ARBA00009040"/>
    </source>
</evidence>
<feature type="domain" description="GH16" evidence="13">
    <location>
        <begin position="23"/>
        <end position="320"/>
    </location>
</feature>
<evidence type="ECO:0000256" key="6">
    <source>
        <dbReference type="ARBA" id="ARBA00022692"/>
    </source>
</evidence>
<feature type="transmembrane region" description="Helical" evidence="11">
    <location>
        <begin position="2246"/>
        <end position="2267"/>
    </location>
</feature>
<evidence type="ECO:0000313" key="14">
    <source>
        <dbReference type="EMBL" id="KAL1503388.1"/>
    </source>
</evidence>
<feature type="chain" id="PRO_5044207183" description="1,3-beta-glucan synthase" evidence="12">
    <location>
        <begin position="17"/>
        <end position="2301"/>
    </location>
</feature>
<dbReference type="CDD" id="cd08023">
    <property type="entry name" value="GH16_laminarinase_like"/>
    <property type="match status" value="1"/>
</dbReference>
<keyword evidence="15" id="KW-1185">Reference proteome</keyword>
<dbReference type="Gene3D" id="3.20.20.80">
    <property type="entry name" value="Glycosidases"/>
    <property type="match status" value="1"/>
</dbReference>
<evidence type="ECO:0000256" key="4">
    <source>
        <dbReference type="ARBA" id="ARBA00022676"/>
    </source>
</evidence>
<comment type="subcellular location">
    <subcellularLocation>
        <location evidence="1">Membrane</location>
        <topology evidence="1">Multi-pass membrane protein</topology>
    </subcellularLocation>
</comment>
<dbReference type="InterPro" id="IPR026899">
    <property type="entry name" value="FKS1-like_dom1"/>
</dbReference>
<feature type="compositionally biased region" description="Pro residues" evidence="10">
    <location>
        <begin position="355"/>
        <end position="374"/>
    </location>
</feature>
<feature type="signal peptide" evidence="12">
    <location>
        <begin position="1"/>
        <end position="16"/>
    </location>
</feature>
<keyword evidence="6 11" id="KW-0812">Transmembrane</keyword>
<comment type="similarity">
    <text evidence="2">Belongs to the glycosyltransferase 48 family.</text>
</comment>
<dbReference type="SUPFAM" id="SSF49899">
    <property type="entry name" value="Concanavalin A-like lectins/glucanases"/>
    <property type="match status" value="1"/>
</dbReference>
<evidence type="ECO:0000256" key="7">
    <source>
        <dbReference type="ARBA" id="ARBA00022989"/>
    </source>
</evidence>
<keyword evidence="12" id="KW-0732">Signal</keyword>
<feature type="transmembrane region" description="Helical" evidence="11">
    <location>
        <begin position="1886"/>
        <end position="1911"/>
    </location>
</feature>
<dbReference type="EMBL" id="JBGBPQ010000022">
    <property type="protein sequence ID" value="KAL1503388.1"/>
    <property type="molecule type" value="Genomic_DNA"/>
</dbReference>
<evidence type="ECO:0000256" key="8">
    <source>
        <dbReference type="ARBA" id="ARBA00023136"/>
    </source>
</evidence>
<dbReference type="GO" id="GO:0000148">
    <property type="term" value="C:1,3-beta-D-glucan synthase complex"/>
    <property type="evidence" value="ECO:0007669"/>
    <property type="project" value="InterPro"/>
</dbReference>
<reference evidence="14 15" key="1">
    <citation type="journal article" date="2024" name="Science">
        <title>Giant polyketide synthase enzymes in the biosynthesis of giant marine polyether toxins.</title>
        <authorList>
            <person name="Fallon T.R."/>
            <person name="Shende V.V."/>
            <person name="Wierzbicki I.H."/>
            <person name="Pendleton A.L."/>
            <person name="Watervoot N.F."/>
            <person name="Auber R.P."/>
            <person name="Gonzalez D.J."/>
            <person name="Wisecaver J.H."/>
            <person name="Moore B.S."/>
        </authorList>
    </citation>
    <scope>NUCLEOTIDE SEQUENCE [LARGE SCALE GENOMIC DNA]</scope>
    <source>
        <strain evidence="14 15">12B1</strain>
    </source>
</reference>
<protein>
    <recommendedName>
        <fullName evidence="3">1,3-beta-glucan synthase</fullName>
        <ecNumber evidence="3">2.4.1.34</ecNumber>
    </recommendedName>
</protein>
<feature type="region of interest" description="Disordered" evidence="10">
    <location>
        <begin position="338"/>
        <end position="374"/>
    </location>
</feature>
<dbReference type="PANTHER" id="PTHR12741">
    <property type="entry name" value="LYST-INTERACTING PROTEIN LIP5 DOPAMINE RESPONSIVE PROTEIN DRG-1"/>
    <property type="match status" value="1"/>
</dbReference>
<dbReference type="EC" id="2.4.1.34" evidence="3"/>
<keyword evidence="8 11" id="KW-0472">Membrane</keyword>
<gene>
    <name evidence="14" type="ORF">AB1Y20_011439</name>
</gene>
<dbReference type="Pfam" id="PF02364">
    <property type="entry name" value="Glucan_synthase"/>
    <property type="match status" value="1"/>
</dbReference>
<dbReference type="GO" id="GO:0004553">
    <property type="term" value="F:hydrolase activity, hydrolyzing O-glycosyl compounds"/>
    <property type="evidence" value="ECO:0007669"/>
    <property type="project" value="InterPro"/>
</dbReference>
<dbReference type="GO" id="GO:0003843">
    <property type="term" value="F:1,3-beta-D-glucan synthase activity"/>
    <property type="evidence" value="ECO:0007669"/>
    <property type="project" value="UniProtKB-EC"/>
</dbReference>
<comment type="catalytic activity">
    <reaction evidence="9">
        <text>[(1-&gt;3)-beta-D-glucosyl](n) + UDP-alpha-D-glucose = [(1-&gt;3)-beta-D-glucosyl](n+1) + UDP + H(+)</text>
        <dbReference type="Rhea" id="RHEA:21476"/>
        <dbReference type="Rhea" id="RHEA-COMP:11146"/>
        <dbReference type="Rhea" id="RHEA-COMP:14303"/>
        <dbReference type="ChEBI" id="CHEBI:15378"/>
        <dbReference type="ChEBI" id="CHEBI:37671"/>
        <dbReference type="ChEBI" id="CHEBI:58223"/>
        <dbReference type="ChEBI" id="CHEBI:58885"/>
        <dbReference type="EC" id="2.4.1.34"/>
    </reaction>
</comment>
<dbReference type="Proteomes" id="UP001515480">
    <property type="component" value="Unassembled WGS sequence"/>
</dbReference>
<dbReference type="Gene3D" id="2.60.120.200">
    <property type="match status" value="1"/>
</dbReference>
<dbReference type="PANTHER" id="PTHR12741:SF48">
    <property type="entry name" value="1,3-BETA-GLUCAN SYNTHASE COMPONENT FKS1-RELATED"/>
    <property type="match status" value="1"/>
</dbReference>
<keyword evidence="5" id="KW-0808">Transferase</keyword>
<dbReference type="Pfam" id="PF14288">
    <property type="entry name" value="FKS1_dom1"/>
    <property type="match status" value="1"/>
</dbReference>
<evidence type="ECO:0000256" key="12">
    <source>
        <dbReference type="SAM" id="SignalP"/>
    </source>
</evidence>
<keyword evidence="7 11" id="KW-1133">Transmembrane helix</keyword>
<evidence type="ECO:0000256" key="3">
    <source>
        <dbReference type="ARBA" id="ARBA00012589"/>
    </source>
</evidence>
<keyword evidence="4" id="KW-0328">Glycosyltransferase</keyword>
<evidence type="ECO:0000256" key="10">
    <source>
        <dbReference type="SAM" id="MobiDB-lite"/>
    </source>
</evidence>
<feature type="transmembrane region" description="Helical" evidence="11">
    <location>
        <begin position="2143"/>
        <end position="2163"/>
    </location>
</feature>
<dbReference type="GO" id="GO:0006075">
    <property type="term" value="P:(1-&gt;3)-beta-D-glucan biosynthetic process"/>
    <property type="evidence" value="ECO:0007669"/>
    <property type="project" value="InterPro"/>
</dbReference>
<sequence>MTFYLHLLALLPIGSGGSQPECSPAQNVTDECGGWALVWQEEFSNNASFSNWSLDLGDGTEEGSRCISSCCPGDPGWGNGELQVYVNTSDAVRIDGDNLHITASGDWIKGYKSARLVSKHAFSYGALAADAAVRIEARIYVPAAGNTIWPAFWLLPRVSDVPKLWSDAARCTWPHSGEIDVMEYQSLSAHASTQFRLLSPWLSGSPLFTLPHCCPLFFSLRDFSSGVAGVEYNRTMIKWDIDGRETFRIDSDNILRSEVGQAITWCPFKPHLPTTGGDDPFQVVLNLAVGGGFLNGQVYDDNLPQTMSVDWVRAYVKHPNVTSHFAVESGCTRVAANNHNPDAVVDDGSCTYTSPPAPPGGPPPPASPPELPPPKVTEFKRVGSRVRVVGRALYVDGNLFSMRGICYSPVPFGHDPGYHEPHGDYFTTTYKPIFERDIKMFKEMGANTIRLYTLKRSRRHFEFLDMAYAEKLVVVRAFEMGNAEETPIKTETELEAAKVRLRGQVRASIHPAFIMWLVGNELNGAWLLFVCEDEYALKIRPGSKTTLKYKGCMFGDDIEELGRRVNSLCQVVNVEGLLCSTPLAGVNPPPKYIPWDNAICPGAECPANAYFSSGGWMKVWGPVTPNLDVWSLNSYPGANFTAMNFEALDKFIDRPIVISEVGVDAFDSYAEREDNINRETWDIDKYGDRFYLSETSTFFRGAPDEFAMGDWVLTLVEDLERYSMTCVGPQCKLPIASGISLMAWVDELWKGRVEDSTDSNPLMDEIKAYGLCPDKGAHIHSPCGYPSAAQPDRIVNEEWFGLNAIYRVCKDRDQLRPRAPWFQLKRLWALGGCVQHRGDLMSGPQTSYNATDYPSCGHAIALLRGAVEAIPWGMNNYSDGISECDYQRSVFEQTVGGTGNVTLYTYGLKDVHRVYWNTSTLAIERGLGGAVCPAPGSHWYNGSLELLTKNWTDRYPDGYPEGCELLDVKDFPWCATTGFCEEKPLTTDTLMFLILLTFIGIICLRRLKFIPQSISKSMWRQWSWGSWKRVVVMQAVDNHLGKLLTPVTLPNTQALLRRGASGVSATQVAGIKSALRQRVAPIAACLVGFFGFQRDQEATEMCPEPVKSNEGNTVENITHLLSNTALKSWSEGIPINALVSGAVDELYNELMANFHRWLEHHSLKASWAHMKVSEQPGCTQARLSLIVLYQLIYGEAANLRLLPEYLCLLLYACSDSLKLRNDSGSSLEIPEIRENELLPIAGSFLENAISPIYSFLQHEVATRKNDPIEDRVMYDDVNEAFWDVRTVKALLPEDGSTDGNLFQHICRALSGEDRAAQRRGQPSARVGLERYLKKTYREVVTQQHAYFCFRRVYSFNAVLLTRCVSAVFEEKRASDDGDRFRVTRLLTCVVTQSVFDLWFCLCEIIVKPFHTYSSSTRIKSIAALLSTADAQILLKSLLMSVTTANPGAEPLDNEVSRQLFEFCNSLFHKQLSRPPSTKSMRSVSLFTPYYAEDVKKSLASLQQADYVQNTSALRTLIALFPHQWQNLIERSGMHAAEREGEGPRTELARAGTSYRDEEVKAIHDDIEQWAADREQTLSRTIRSGMLYADALRLLTRLEGTPEGEVEDVVSLKFEYVVTCQIYGKHKYGDEADPAKLQANREKAVAIDQMMKRHPNSIKVAYVDQTADGRVYSKLIEWDHARDDVKTAYQVQLPGNPIIGEGKPENQNHAIIFTRGHYLQTLDMNQESYPGEAFKLRNLLECFVGSVRIVGFQENIFSTQVGAVASFAASNEFVFGTITQRFMTYPLKVRFHYGHPDVWDKIWVQSNGGVSKSSKTLHISEDVFGGINCVLRGGQVDYVEFISVGKGRDVTLTGISGFDKKIAGGNAFQLMSRDYHRLASSCDFIRCLSLFASGPGTYLANATMSWALYWYVIAQMTLAATRREVFFEDGLGFDFNEELGDEHIYEAAFLYQLGFILMLPLLLNRWAKHGLPAALNELSLHMMALKPIFSIFQARTSMYYLESGLRTGQADYVATGRTLDTLTANFTTIFATFARSHFTFAFEIISITVMYRILTAHPAYFVLLTWSVWLYCAAMLTAPWLFNPQSFSGVNLWADFVEFLCWLDEVPGIQVGDGSWCAWHRKHMAPLRKCSLKKRVFLTLGRDLMAIFVIFSAACAALVVDDFAPPKDINDPGQLAIPHIRELLLMKAGGIFICVGLLLYILTDYHFIQKPYFWDRDVKRGVWMVGFVQNCISYLVTIIGQRTLFCLWRWVMRFLCLAIYTALAKWAVYKYLGPKGASCDEHHVHYGYEGRSEPCDQNWVRS</sequence>
<dbReference type="InterPro" id="IPR017853">
    <property type="entry name" value="GH"/>
</dbReference>
<evidence type="ECO:0000256" key="9">
    <source>
        <dbReference type="ARBA" id="ARBA00047777"/>
    </source>
</evidence>
<dbReference type="InterPro" id="IPR003440">
    <property type="entry name" value="Glyco_trans_48_dom"/>
</dbReference>
<evidence type="ECO:0000256" key="5">
    <source>
        <dbReference type="ARBA" id="ARBA00022679"/>
    </source>
</evidence>
<evidence type="ECO:0000313" key="15">
    <source>
        <dbReference type="Proteomes" id="UP001515480"/>
    </source>
</evidence>
<evidence type="ECO:0000256" key="1">
    <source>
        <dbReference type="ARBA" id="ARBA00004141"/>
    </source>
</evidence>
<comment type="caution">
    <text evidence="14">The sequence shown here is derived from an EMBL/GenBank/DDBJ whole genome shotgun (WGS) entry which is preliminary data.</text>
</comment>
<feature type="transmembrane region" description="Helical" evidence="11">
    <location>
        <begin position="2221"/>
        <end position="2239"/>
    </location>
</feature>
<evidence type="ECO:0000259" key="13">
    <source>
        <dbReference type="PROSITE" id="PS51762"/>
    </source>
</evidence>
<dbReference type="InterPro" id="IPR000757">
    <property type="entry name" value="Beta-glucanase-like"/>
</dbReference>
<dbReference type="SMART" id="SM01205">
    <property type="entry name" value="FKS1_dom1"/>
    <property type="match status" value="1"/>
</dbReference>
<accession>A0AB34IPC7</accession>